<organism evidence="2 3">
    <name type="scientific">Prorocentrum cordatum</name>
    <dbReference type="NCBI Taxonomy" id="2364126"/>
    <lineage>
        <taxon>Eukaryota</taxon>
        <taxon>Sar</taxon>
        <taxon>Alveolata</taxon>
        <taxon>Dinophyceae</taxon>
        <taxon>Prorocentrales</taxon>
        <taxon>Prorocentraceae</taxon>
        <taxon>Prorocentrum</taxon>
    </lineage>
</organism>
<feature type="coiled-coil region" evidence="1">
    <location>
        <begin position="9"/>
        <end position="43"/>
    </location>
</feature>
<name>A0ABN9V790_9DINO</name>
<evidence type="ECO:0000256" key="1">
    <source>
        <dbReference type="SAM" id="Coils"/>
    </source>
</evidence>
<accession>A0ABN9V790</accession>
<dbReference type="EMBL" id="CAUYUJ010016781">
    <property type="protein sequence ID" value="CAK0868777.1"/>
    <property type="molecule type" value="Genomic_DNA"/>
</dbReference>
<evidence type="ECO:0000313" key="3">
    <source>
        <dbReference type="Proteomes" id="UP001189429"/>
    </source>
</evidence>
<dbReference type="Proteomes" id="UP001189429">
    <property type="component" value="Unassembled WGS sequence"/>
</dbReference>
<proteinExistence type="predicted"/>
<gene>
    <name evidence="2" type="ORF">PCOR1329_LOCUS55325</name>
</gene>
<evidence type="ECO:0000313" key="2">
    <source>
        <dbReference type="EMBL" id="CAK0868777.1"/>
    </source>
</evidence>
<keyword evidence="3" id="KW-1185">Reference proteome</keyword>
<reference evidence="2" key="1">
    <citation type="submission" date="2023-10" db="EMBL/GenBank/DDBJ databases">
        <authorList>
            <person name="Chen Y."/>
            <person name="Shah S."/>
            <person name="Dougan E. K."/>
            <person name="Thang M."/>
            <person name="Chan C."/>
        </authorList>
    </citation>
    <scope>NUCLEOTIDE SEQUENCE [LARGE SCALE GENOMIC DNA]</scope>
</reference>
<feature type="non-terminal residue" evidence="2">
    <location>
        <position position="161"/>
    </location>
</feature>
<comment type="caution">
    <text evidence="2">The sequence shown here is derived from an EMBL/GenBank/DDBJ whole genome shotgun (WGS) entry which is preliminary data.</text>
</comment>
<keyword evidence="1" id="KW-0175">Coiled coil</keyword>
<protein>
    <submittedName>
        <fullName evidence="2">Uncharacterized protein</fullName>
    </submittedName>
</protein>
<sequence length="161" mass="16655">MEDLLLRTCTSALQELAELRAQLRDANAKIAALETKMGQLTSASGGDAAAAAEPVADPDEAAALADSECPGLLPLCAVQDEALRLALAGACERGELWLELRELLRRARATDASGGGCAAEDAAREALREELRRGSVRAALYCVGPSGPSVTRELGAVEAPA</sequence>